<keyword evidence="4 7" id="KW-0812">Transmembrane</keyword>
<feature type="transmembrane region" description="Helical" evidence="7">
    <location>
        <begin position="142"/>
        <end position="167"/>
    </location>
</feature>
<reference evidence="9 10" key="1">
    <citation type="submission" date="2019-12" db="EMBL/GenBank/DDBJ databases">
        <title>Whole genome sequences of Lactococcus raffinolactis strains isolated from sewage.</title>
        <authorList>
            <person name="Ybazeta G."/>
            <person name="Ross M."/>
            <person name="Brabant-Kirwan D."/>
            <person name="Saleh M."/>
            <person name="Dillon J.A."/>
            <person name="Splinter K."/>
            <person name="Nokhbeh R."/>
        </authorList>
    </citation>
    <scope>NUCLEOTIDE SEQUENCE [LARGE SCALE GENOMIC DNA]</scope>
    <source>
        <strain evidence="9 10">Lr_19_5</strain>
    </source>
</reference>
<dbReference type="InterPro" id="IPR050809">
    <property type="entry name" value="UgpAE/MalFG_permease"/>
</dbReference>
<feature type="domain" description="ABC transmembrane type-1" evidence="8">
    <location>
        <begin position="96"/>
        <end position="311"/>
    </location>
</feature>
<keyword evidence="6 7" id="KW-0472">Membrane</keyword>
<dbReference type="GO" id="GO:0015833">
    <property type="term" value="P:peptide transport"/>
    <property type="evidence" value="ECO:0007669"/>
    <property type="project" value="UniProtKB-KW"/>
</dbReference>
<dbReference type="PROSITE" id="PS50928">
    <property type="entry name" value="ABC_TM1"/>
    <property type="match status" value="1"/>
</dbReference>
<dbReference type="SUPFAM" id="SSF161098">
    <property type="entry name" value="MetI-like"/>
    <property type="match status" value="1"/>
</dbReference>
<gene>
    <name evidence="9" type="ORF">GU336_09800</name>
</gene>
<dbReference type="PANTHER" id="PTHR43227:SF11">
    <property type="entry name" value="BLL4140 PROTEIN"/>
    <property type="match status" value="1"/>
</dbReference>
<dbReference type="InterPro" id="IPR035906">
    <property type="entry name" value="MetI-like_sf"/>
</dbReference>
<keyword evidence="3" id="KW-1003">Cell membrane</keyword>
<dbReference type="GO" id="GO:0055085">
    <property type="term" value="P:transmembrane transport"/>
    <property type="evidence" value="ECO:0007669"/>
    <property type="project" value="InterPro"/>
</dbReference>
<evidence type="ECO:0000256" key="2">
    <source>
        <dbReference type="ARBA" id="ARBA00022448"/>
    </source>
</evidence>
<feature type="transmembrane region" description="Helical" evidence="7">
    <location>
        <begin position="290"/>
        <end position="311"/>
    </location>
</feature>
<organism evidence="9 10">
    <name type="scientific">Pseudolactococcus raffinolactis</name>
    <dbReference type="NCBI Taxonomy" id="1366"/>
    <lineage>
        <taxon>Bacteria</taxon>
        <taxon>Bacillati</taxon>
        <taxon>Bacillota</taxon>
        <taxon>Bacilli</taxon>
        <taxon>Lactobacillales</taxon>
        <taxon>Streptococcaceae</taxon>
        <taxon>Pseudolactococcus</taxon>
    </lineage>
</organism>
<protein>
    <submittedName>
        <fullName evidence="9">ABC transporter permease subunit</fullName>
    </submittedName>
</protein>
<evidence type="ECO:0000256" key="4">
    <source>
        <dbReference type="ARBA" id="ARBA00022692"/>
    </source>
</evidence>
<evidence type="ECO:0000256" key="6">
    <source>
        <dbReference type="ARBA" id="ARBA00023136"/>
    </source>
</evidence>
<keyword evidence="5 7" id="KW-1133">Transmembrane helix</keyword>
<keyword evidence="2 7" id="KW-0813">Transport</keyword>
<evidence type="ECO:0000313" key="10">
    <source>
        <dbReference type="Proteomes" id="UP000501945"/>
    </source>
</evidence>
<dbReference type="GO" id="GO:0005886">
    <property type="term" value="C:plasma membrane"/>
    <property type="evidence" value="ECO:0007669"/>
    <property type="project" value="UniProtKB-SubCell"/>
</dbReference>
<feature type="transmembrane region" description="Helical" evidence="7">
    <location>
        <begin position="187"/>
        <end position="211"/>
    </location>
</feature>
<evidence type="ECO:0000256" key="1">
    <source>
        <dbReference type="ARBA" id="ARBA00004651"/>
    </source>
</evidence>
<evidence type="ECO:0000256" key="3">
    <source>
        <dbReference type="ARBA" id="ARBA00022475"/>
    </source>
</evidence>
<sequence>MSDLNQASANLAPSIRGGANKSTFKKKWKQIKNSRQLYLFILPAFLFFLVFSYIPMYGVIIAFKDYIPSVGIFDSPWVGFKHFERFFHSYYFWNLLKNTLGISFYSLIVGFPLPIILALALNELKDGFGKKFAQTVTYAPNFISVVVIGGMLIAFLNPSTGIMNHMLDFFGLDRVAVMTDPRWFKTIYVLSGVWQGTGWGSVIYLAALSGVSSELHEAAAIDGATRIQRVWYINLPTIIPTMVILLILNVGSIMNLGYEKILLLQNPLNMESSNVIATFVYKQGLLEAQYSYATAVGLFNAVINAVLLISVNKITQKLSSSSLW</sequence>
<feature type="transmembrane region" description="Helical" evidence="7">
    <location>
        <begin position="37"/>
        <end position="63"/>
    </location>
</feature>
<dbReference type="Pfam" id="PF00528">
    <property type="entry name" value="BPD_transp_1"/>
    <property type="match status" value="1"/>
</dbReference>
<evidence type="ECO:0000259" key="8">
    <source>
        <dbReference type="PROSITE" id="PS50928"/>
    </source>
</evidence>
<dbReference type="CDD" id="cd06261">
    <property type="entry name" value="TM_PBP2"/>
    <property type="match status" value="1"/>
</dbReference>
<comment type="subcellular location">
    <subcellularLocation>
        <location evidence="1 7">Cell membrane</location>
        <topology evidence="1 7">Multi-pass membrane protein</topology>
    </subcellularLocation>
</comment>
<comment type="similarity">
    <text evidence="7">Belongs to the binding-protein-dependent transport system permease family.</text>
</comment>
<dbReference type="Proteomes" id="UP000501945">
    <property type="component" value="Chromosome"/>
</dbReference>
<feature type="transmembrane region" description="Helical" evidence="7">
    <location>
        <begin position="102"/>
        <end position="121"/>
    </location>
</feature>
<dbReference type="InterPro" id="IPR000515">
    <property type="entry name" value="MetI-like"/>
</dbReference>
<dbReference type="Gene3D" id="1.10.3720.10">
    <property type="entry name" value="MetI-like"/>
    <property type="match status" value="1"/>
</dbReference>
<evidence type="ECO:0000256" key="7">
    <source>
        <dbReference type="RuleBase" id="RU363032"/>
    </source>
</evidence>
<dbReference type="EMBL" id="CP047616">
    <property type="protein sequence ID" value="QIW54402.1"/>
    <property type="molecule type" value="Genomic_DNA"/>
</dbReference>
<name>A0A6H0UF39_9LACT</name>
<feature type="transmembrane region" description="Helical" evidence="7">
    <location>
        <begin position="231"/>
        <end position="254"/>
    </location>
</feature>
<evidence type="ECO:0000256" key="5">
    <source>
        <dbReference type="ARBA" id="ARBA00022989"/>
    </source>
</evidence>
<accession>A0A6H0UF39</accession>
<dbReference type="PANTHER" id="PTHR43227">
    <property type="entry name" value="BLL4140 PROTEIN"/>
    <property type="match status" value="1"/>
</dbReference>
<dbReference type="GO" id="GO:0015031">
    <property type="term" value="P:protein transport"/>
    <property type="evidence" value="ECO:0007669"/>
    <property type="project" value="UniProtKB-KW"/>
</dbReference>
<evidence type="ECO:0000313" key="9">
    <source>
        <dbReference type="EMBL" id="QIW54402.1"/>
    </source>
</evidence>
<dbReference type="AlphaFoldDB" id="A0A6H0UF39"/>
<proteinExistence type="inferred from homology"/>
<dbReference type="RefSeq" id="WP_167838981.1">
    <property type="nucleotide sequence ID" value="NZ_CP047616.1"/>
</dbReference>